<proteinExistence type="predicted"/>
<protein>
    <submittedName>
        <fullName evidence="2">Uncharacterized protein</fullName>
    </submittedName>
</protein>
<keyword evidence="3" id="KW-1185">Reference proteome</keyword>
<dbReference type="Proteomes" id="UP000199615">
    <property type="component" value="Unassembled WGS sequence"/>
</dbReference>
<feature type="compositionally biased region" description="Basic residues" evidence="1">
    <location>
        <begin position="1"/>
        <end position="13"/>
    </location>
</feature>
<reference evidence="3" key="1">
    <citation type="submission" date="2016-10" db="EMBL/GenBank/DDBJ databases">
        <authorList>
            <person name="Varghese N."/>
            <person name="Submissions S."/>
        </authorList>
    </citation>
    <scope>NUCLEOTIDE SEQUENCE [LARGE SCALE GENOMIC DNA]</scope>
    <source>
        <strain evidence="3">DSM 123</strain>
    </source>
</reference>
<feature type="region of interest" description="Disordered" evidence="1">
    <location>
        <begin position="161"/>
        <end position="182"/>
    </location>
</feature>
<feature type="compositionally biased region" description="Basic and acidic residues" evidence="1">
    <location>
        <begin position="162"/>
        <end position="182"/>
    </location>
</feature>
<feature type="region of interest" description="Disordered" evidence="1">
    <location>
        <begin position="1"/>
        <end position="32"/>
    </location>
</feature>
<dbReference type="EMBL" id="FODT01000001">
    <property type="protein sequence ID" value="SEO16171.1"/>
    <property type="molecule type" value="Genomic_DNA"/>
</dbReference>
<gene>
    <name evidence="2" type="ORF">SAMN05444123_101503</name>
</gene>
<dbReference type="OrthoDB" id="8236663at2"/>
<accession>A0A1H8MFL9</accession>
<evidence type="ECO:0000313" key="3">
    <source>
        <dbReference type="Proteomes" id="UP000199615"/>
    </source>
</evidence>
<evidence type="ECO:0000256" key="1">
    <source>
        <dbReference type="SAM" id="MobiDB-lite"/>
    </source>
</evidence>
<sequence length="182" mass="19589">MKRRRNFGGRRRLPKVDGETNHNGGLSAPDEKTAALARAFDSAWERFIATEGAEADTDANRKRLASKIVALSRAGEADEDRLAQSGLIHLSVLAEAARLGSQPPAPIDGIGTSQQATHAQAFSPQTVAAMSAALEQCVETLPLQTPSSALQFLSARILEQASRGEQDPERLSRHALEALRNR</sequence>
<dbReference type="AlphaFoldDB" id="A0A1H8MFL9"/>
<organism evidence="2 3">
    <name type="scientific">Rhodopseudomonas pseudopalustris</name>
    <dbReference type="NCBI Taxonomy" id="1513892"/>
    <lineage>
        <taxon>Bacteria</taxon>
        <taxon>Pseudomonadati</taxon>
        <taxon>Pseudomonadota</taxon>
        <taxon>Alphaproteobacteria</taxon>
        <taxon>Hyphomicrobiales</taxon>
        <taxon>Nitrobacteraceae</taxon>
        <taxon>Rhodopseudomonas</taxon>
    </lineage>
</organism>
<evidence type="ECO:0000313" key="2">
    <source>
        <dbReference type="EMBL" id="SEO16171.1"/>
    </source>
</evidence>
<name>A0A1H8MFL9_9BRAD</name>